<feature type="transmembrane region" description="Helical" evidence="1">
    <location>
        <begin position="12"/>
        <end position="33"/>
    </location>
</feature>
<sequence>MPTLTLETLRDYRRALIGWAVGICLFAGGYTSFFTQIRDNPDLYSQAAMTKYPDGIRRLLGGLEDIASGAGFLQAIIYQFFVPLLFIMCAVAVANRTIAAPEESGTLELTLTLPIARGRLLMERYAALALALFAVAVVSFAVILLAANAVDLGVSAGRILAAHLGLFLLVLLFGTLTVTVGAMTGRKAVALSVTGAFAVASYVVNALAKDVEVMNWLSWVSPFRYYSEGNPLFNGVPVVDYLVLLAATLVLVVTAVLSFDRRDVGV</sequence>
<proteinExistence type="predicted"/>
<keyword evidence="1" id="KW-0812">Transmembrane</keyword>
<feature type="transmembrane region" description="Helical" evidence="1">
    <location>
        <begin position="188"/>
        <end position="208"/>
    </location>
</feature>
<feature type="transmembrane region" description="Helical" evidence="1">
    <location>
        <begin position="241"/>
        <end position="259"/>
    </location>
</feature>
<accession>A0ABW1NYG9</accession>
<dbReference type="RefSeq" id="WP_380763841.1">
    <property type="nucleotide sequence ID" value="NZ_JBHSRF010000153.1"/>
</dbReference>
<organism evidence="2 3">
    <name type="scientific">Sphaerisporangium aureirubrum</name>
    <dbReference type="NCBI Taxonomy" id="1544736"/>
    <lineage>
        <taxon>Bacteria</taxon>
        <taxon>Bacillati</taxon>
        <taxon>Actinomycetota</taxon>
        <taxon>Actinomycetes</taxon>
        <taxon>Streptosporangiales</taxon>
        <taxon>Streptosporangiaceae</taxon>
        <taxon>Sphaerisporangium</taxon>
    </lineage>
</organism>
<name>A0ABW1NYG9_9ACTN</name>
<feature type="transmembrane region" description="Helical" evidence="1">
    <location>
        <begin position="159"/>
        <end position="181"/>
    </location>
</feature>
<dbReference type="EMBL" id="JBHSRF010000153">
    <property type="protein sequence ID" value="MFC6087517.1"/>
    <property type="molecule type" value="Genomic_DNA"/>
</dbReference>
<evidence type="ECO:0000313" key="3">
    <source>
        <dbReference type="Proteomes" id="UP001596137"/>
    </source>
</evidence>
<evidence type="ECO:0000256" key="1">
    <source>
        <dbReference type="SAM" id="Phobius"/>
    </source>
</evidence>
<keyword evidence="1" id="KW-0472">Membrane</keyword>
<protein>
    <submittedName>
        <fullName evidence="2">ABC transporter permease subunit</fullName>
    </submittedName>
</protein>
<feature type="transmembrane region" description="Helical" evidence="1">
    <location>
        <begin position="125"/>
        <end position="147"/>
    </location>
</feature>
<dbReference type="PANTHER" id="PTHR37305:SF1">
    <property type="entry name" value="MEMBRANE PROTEIN"/>
    <property type="match status" value="1"/>
</dbReference>
<dbReference type="Pfam" id="PF12679">
    <property type="entry name" value="ABC2_membrane_2"/>
    <property type="match status" value="1"/>
</dbReference>
<gene>
    <name evidence="2" type="ORF">ACFP1K_40585</name>
</gene>
<comment type="caution">
    <text evidence="2">The sequence shown here is derived from an EMBL/GenBank/DDBJ whole genome shotgun (WGS) entry which is preliminary data.</text>
</comment>
<evidence type="ECO:0000313" key="2">
    <source>
        <dbReference type="EMBL" id="MFC6087517.1"/>
    </source>
</evidence>
<feature type="transmembrane region" description="Helical" evidence="1">
    <location>
        <begin position="72"/>
        <end position="94"/>
    </location>
</feature>
<dbReference type="Proteomes" id="UP001596137">
    <property type="component" value="Unassembled WGS sequence"/>
</dbReference>
<reference evidence="3" key="1">
    <citation type="journal article" date="2019" name="Int. J. Syst. Evol. Microbiol.">
        <title>The Global Catalogue of Microorganisms (GCM) 10K type strain sequencing project: providing services to taxonomists for standard genome sequencing and annotation.</title>
        <authorList>
            <consortium name="The Broad Institute Genomics Platform"/>
            <consortium name="The Broad Institute Genome Sequencing Center for Infectious Disease"/>
            <person name="Wu L."/>
            <person name="Ma J."/>
        </authorList>
    </citation>
    <scope>NUCLEOTIDE SEQUENCE [LARGE SCALE GENOMIC DNA]</scope>
    <source>
        <strain evidence="3">JCM 30346</strain>
    </source>
</reference>
<keyword evidence="3" id="KW-1185">Reference proteome</keyword>
<keyword evidence="1" id="KW-1133">Transmembrane helix</keyword>
<dbReference type="PANTHER" id="PTHR37305">
    <property type="entry name" value="INTEGRAL MEMBRANE PROTEIN-RELATED"/>
    <property type="match status" value="1"/>
</dbReference>